<dbReference type="Proteomes" id="UP000004691">
    <property type="component" value="Unassembled WGS sequence"/>
</dbReference>
<dbReference type="Pfam" id="PF14016">
    <property type="entry name" value="DUF4232"/>
    <property type="match status" value="1"/>
</dbReference>
<dbReference type="OrthoDB" id="3268346at2"/>
<evidence type="ECO:0000313" key="5">
    <source>
        <dbReference type="Proteomes" id="UP000004691"/>
    </source>
</evidence>
<feature type="compositionally biased region" description="Low complexity" evidence="1">
    <location>
        <begin position="30"/>
        <end position="61"/>
    </location>
</feature>
<dbReference type="STRING" id="882086.SacxiDRAFT_1682"/>
<feature type="chain" id="PRO_5003635413" description="DUF4232 domain-containing protein" evidence="2">
    <location>
        <begin position="22"/>
        <end position="226"/>
    </location>
</feature>
<proteinExistence type="predicted"/>
<keyword evidence="5" id="KW-1185">Reference proteome</keyword>
<dbReference type="HOGENOM" id="CLU_079632_3_0_11"/>
<evidence type="ECO:0000256" key="1">
    <source>
        <dbReference type="SAM" id="MobiDB-lite"/>
    </source>
</evidence>
<sequence>MKRTMTAHLLLATVGATFALAGCGSGGSPGSAAGSSPEESVTASATTSGSEATAPTSSTAGHAPSDTSTDGSTDARQPPQDPDFCTSGELSLSLGEGGGAAGTVYRPLRFTNVSDFPCVLRGFPGVSYVAGDDGHQVGKPAEHIGSKGPALTLYPGDVAHADVGFVQVRNYDTQACSPTEVRGLRVYPPQETASKFVEIPGTGCARADLHGNQLTVSTIEEGPGER</sequence>
<reference evidence="4 5" key="1">
    <citation type="submission" date="2012-01" db="EMBL/GenBank/DDBJ databases">
        <title>Improved High-Quality Draft sequence of Saccharomonospora xinjiangensis XJ-54.</title>
        <authorList>
            <consortium name="US DOE Joint Genome Institute"/>
            <person name="Lucas S."/>
            <person name="Han J."/>
            <person name="Lapidus A."/>
            <person name="Cheng J.-F."/>
            <person name="Goodwin L."/>
            <person name="Pitluck S."/>
            <person name="Peters L."/>
            <person name="Mikhailova N."/>
            <person name="Teshima H."/>
            <person name="Detter J.C."/>
            <person name="Han C."/>
            <person name="Tapia R."/>
            <person name="Land M."/>
            <person name="Hauser L."/>
            <person name="Kyrpides N."/>
            <person name="Ivanova N."/>
            <person name="Pagani I."/>
            <person name="Brambilla E.-M."/>
            <person name="Klenk H.-P."/>
            <person name="Woyke T."/>
        </authorList>
    </citation>
    <scope>NUCLEOTIDE SEQUENCE [LARGE SCALE GENOMIC DNA]</scope>
    <source>
        <strain evidence="4 5">XJ-54</strain>
    </source>
</reference>
<evidence type="ECO:0000256" key="2">
    <source>
        <dbReference type="SAM" id="SignalP"/>
    </source>
</evidence>
<feature type="region of interest" description="Disordered" evidence="1">
    <location>
        <begin position="25"/>
        <end position="91"/>
    </location>
</feature>
<feature type="signal peptide" evidence="2">
    <location>
        <begin position="1"/>
        <end position="21"/>
    </location>
</feature>
<protein>
    <recommendedName>
        <fullName evidence="3">DUF4232 domain-containing protein</fullName>
    </recommendedName>
</protein>
<feature type="domain" description="DUF4232" evidence="3">
    <location>
        <begin position="85"/>
        <end position="219"/>
    </location>
</feature>
<dbReference type="PROSITE" id="PS51257">
    <property type="entry name" value="PROKAR_LIPOPROTEIN"/>
    <property type="match status" value="1"/>
</dbReference>
<dbReference type="RefSeq" id="WP_006238076.1">
    <property type="nucleotide sequence ID" value="NZ_JH636049.1"/>
</dbReference>
<evidence type="ECO:0000259" key="3">
    <source>
        <dbReference type="Pfam" id="PF14016"/>
    </source>
</evidence>
<organism evidence="4 5">
    <name type="scientific">Saccharomonospora xinjiangensis XJ-54</name>
    <dbReference type="NCBI Taxonomy" id="882086"/>
    <lineage>
        <taxon>Bacteria</taxon>
        <taxon>Bacillati</taxon>
        <taxon>Actinomycetota</taxon>
        <taxon>Actinomycetes</taxon>
        <taxon>Pseudonocardiales</taxon>
        <taxon>Pseudonocardiaceae</taxon>
        <taxon>Saccharomonospora</taxon>
    </lineage>
</organism>
<evidence type="ECO:0000313" key="4">
    <source>
        <dbReference type="EMBL" id="EID53924.1"/>
    </source>
</evidence>
<feature type="compositionally biased region" description="Polar residues" evidence="1">
    <location>
        <begin position="65"/>
        <end position="75"/>
    </location>
</feature>
<dbReference type="EMBL" id="JH636049">
    <property type="protein sequence ID" value="EID53924.1"/>
    <property type="molecule type" value="Genomic_DNA"/>
</dbReference>
<dbReference type="eggNOG" id="ENOG50330G5">
    <property type="taxonomic scope" value="Bacteria"/>
</dbReference>
<dbReference type="AlphaFoldDB" id="I0V1C1"/>
<keyword evidence="2" id="KW-0732">Signal</keyword>
<name>I0V1C1_9PSEU</name>
<gene>
    <name evidence="4" type="ORF">SacxiDRAFT_1682</name>
</gene>
<dbReference type="InterPro" id="IPR025326">
    <property type="entry name" value="DUF4232"/>
</dbReference>
<accession>I0V1C1</accession>